<dbReference type="GO" id="GO:0019075">
    <property type="term" value="P:virus maturation"/>
    <property type="evidence" value="ECO:0007669"/>
    <property type="project" value="TreeGrafter"/>
</dbReference>
<protein>
    <recommendedName>
        <fullName evidence="4">Multivesicular body subunit 12A</fullName>
    </recommendedName>
    <alternativeName>
        <fullName evidence="12">ESCRT-I complex subunit MVB12A</fullName>
    </alternativeName>
    <alternativeName>
        <fullName evidence="11">Protein FAM125A</fullName>
    </alternativeName>
</protein>
<evidence type="ECO:0000256" key="14">
    <source>
        <dbReference type="SAM" id="MobiDB-lite"/>
    </source>
</evidence>
<evidence type="ECO:0000256" key="7">
    <source>
        <dbReference type="ARBA" id="ARBA00022753"/>
    </source>
</evidence>
<dbReference type="GO" id="GO:0000813">
    <property type="term" value="C:ESCRT I complex"/>
    <property type="evidence" value="ECO:0007669"/>
    <property type="project" value="InterPro"/>
</dbReference>
<dbReference type="GO" id="GO:0042058">
    <property type="term" value="P:regulation of epidermal growth factor receptor signaling pathway"/>
    <property type="evidence" value="ECO:0007669"/>
    <property type="project" value="TreeGrafter"/>
</dbReference>
<gene>
    <name evidence="17" type="ORF">IRJ41_010341</name>
</gene>
<dbReference type="Pfam" id="PF10240">
    <property type="entry name" value="DUF2464"/>
    <property type="match status" value="1"/>
</dbReference>
<evidence type="ECO:0000256" key="13">
    <source>
        <dbReference type="ARBA" id="ARBA00053101"/>
    </source>
</evidence>
<dbReference type="GO" id="GO:0031902">
    <property type="term" value="C:late endosome membrane"/>
    <property type="evidence" value="ECO:0007669"/>
    <property type="project" value="UniProtKB-SubCell"/>
</dbReference>
<evidence type="ECO:0000256" key="6">
    <source>
        <dbReference type="ARBA" id="ARBA00022490"/>
    </source>
</evidence>
<feature type="domain" description="UMA" evidence="15">
    <location>
        <begin position="221"/>
        <end position="271"/>
    </location>
</feature>
<keyword evidence="8" id="KW-0653">Protein transport</keyword>
<comment type="similarity">
    <text evidence="3">Belongs to the MVB12 family.</text>
</comment>
<accession>A0A9W7WZK6</accession>
<dbReference type="GO" id="GO:0032510">
    <property type="term" value="P:endosome to lysosome transport via multivesicular body sorting pathway"/>
    <property type="evidence" value="ECO:0007669"/>
    <property type="project" value="TreeGrafter"/>
</dbReference>
<evidence type="ECO:0000259" key="15">
    <source>
        <dbReference type="PROSITE" id="PS51497"/>
    </source>
</evidence>
<evidence type="ECO:0000256" key="5">
    <source>
        <dbReference type="ARBA" id="ARBA00022448"/>
    </source>
</evidence>
<keyword evidence="9" id="KW-0729">SH3-binding</keyword>
<proteinExistence type="inferred from homology"/>
<feature type="region of interest" description="Disordered" evidence="14">
    <location>
        <begin position="167"/>
        <end position="192"/>
    </location>
</feature>
<feature type="domain" description="MABP" evidence="16">
    <location>
        <begin position="8"/>
        <end position="147"/>
    </location>
</feature>
<evidence type="ECO:0000256" key="1">
    <source>
        <dbReference type="ARBA" id="ARBA00004496"/>
    </source>
</evidence>
<organism evidence="17 18">
    <name type="scientific">Triplophysa rosa</name>
    <name type="common">Cave loach</name>
    <dbReference type="NCBI Taxonomy" id="992332"/>
    <lineage>
        <taxon>Eukaryota</taxon>
        <taxon>Metazoa</taxon>
        <taxon>Chordata</taxon>
        <taxon>Craniata</taxon>
        <taxon>Vertebrata</taxon>
        <taxon>Euteleostomi</taxon>
        <taxon>Actinopterygii</taxon>
        <taxon>Neopterygii</taxon>
        <taxon>Teleostei</taxon>
        <taxon>Ostariophysi</taxon>
        <taxon>Cypriniformes</taxon>
        <taxon>Nemacheilidae</taxon>
        <taxon>Triplophysa</taxon>
    </lineage>
</organism>
<dbReference type="PROSITE" id="PS51498">
    <property type="entry name" value="MABP"/>
    <property type="match status" value="1"/>
</dbReference>
<dbReference type="GO" id="GO:0005829">
    <property type="term" value="C:cytosol"/>
    <property type="evidence" value="ECO:0007669"/>
    <property type="project" value="TreeGrafter"/>
</dbReference>
<dbReference type="InterPro" id="IPR018798">
    <property type="entry name" value="MVB12A/B"/>
</dbReference>
<feature type="compositionally biased region" description="Pro residues" evidence="14">
    <location>
        <begin position="174"/>
        <end position="186"/>
    </location>
</feature>
<dbReference type="PANTHER" id="PTHR31612">
    <property type="entry name" value="MULTIVESICULAR BODY SUBUNIT 12A"/>
    <property type="match status" value="1"/>
</dbReference>
<dbReference type="PROSITE" id="PS51497">
    <property type="entry name" value="UMA"/>
    <property type="match status" value="1"/>
</dbReference>
<keyword evidence="7" id="KW-0967">Endosome</keyword>
<dbReference type="InterPro" id="IPR040335">
    <property type="entry name" value="MVB12A"/>
</dbReference>
<evidence type="ECO:0000256" key="3">
    <source>
        <dbReference type="ARBA" id="ARBA00010432"/>
    </source>
</evidence>
<dbReference type="GO" id="GO:0046755">
    <property type="term" value="P:viral budding"/>
    <property type="evidence" value="ECO:0007669"/>
    <property type="project" value="TreeGrafter"/>
</dbReference>
<dbReference type="InterPro" id="IPR023340">
    <property type="entry name" value="UMA"/>
</dbReference>
<dbReference type="OrthoDB" id="6021306at2759"/>
<comment type="caution">
    <text evidence="17">The sequence shown here is derived from an EMBL/GenBank/DDBJ whole genome shotgun (WGS) entry which is preliminary data.</text>
</comment>
<dbReference type="GO" id="GO:0015031">
    <property type="term" value="P:protein transport"/>
    <property type="evidence" value="ECO:0007669"/>
    <property type="project" value="UniProtKB-KW"/>
</dbReference>
<evidence type="ECO:0000256" key="10">
    <source>
        <dbReference type="ARBA" id="ARBA00023136"/>
    </source>
</evidence>
<dbReference type="FunFam" id="2.100.10.50:FF:000002">
    <property type="entry name" value="Multivesicular body subunit 12B"/>
    <property type="match status" value="1"/>
</dbReference>
<reference evidence="17" key="1">
    <citation type="submission" date="2021-02" db="EMBL/GenBank/DDBJ databases">
        <title>Comparative genomics reveals that relaxation of natural selection precedes convergent phenotypic evolution of cavefish.</title>
        <authorList>
            <person name="Peng Z."/>
        </authorList>
    </citation>
    <scope>NUCLEOTIDE SEQUENCE</scope>
    <source>
        <tissue evidence="17">Muscle</tissue>
    </source>
</reference>
<evidence type="ECO:0000256" key="4">
    <source>
        <dbReference type="ARBA" id="ARBA00017653"/>
    </source>
</evidence>
<dbReference type="InterPro" id="IPR023341">
    <property type="entry name" value="MABP"/>
</dbReference>
<keyword evidence="5" id="KW-0813">Transport</keyword>
<evidence type="ECO:0000256" key="12">
    <source>
        <dbReference type="ARBA" id="ARBA00033024"/>
    </source>
</evidence>
<keyword evidence="6" id="KW-0963">Cytoplasm</keyword>
<comment type="subcellular location">
    <subcellularLocation>
        <location evidence="1">Cytoplasm</location>
    </subcellularLocation>
    <subcellularLocation>
        <location evidence="2">Late endosome membrane</location>
        <topology evidence="2">Peripheral membrane protein</topology>
    </subcellularLocation>
</comment>
<dbReference type="PANTHER" id="PTHR31612:SF2">
    <property type="entry name" value="MULTIVESICULAR BODY SUBUNIT 12A"/>
    <property type="match status" value="1"/>
</dbReference>
<evidence type="ECO:0000313" key="17">
    <source>
        <dbReference type="EMBL" id="KAI7811099.1"/>
    </source>
</evidence>
<evidence type="ECO:0000256" key="11">
    <source>
        <dbReference type="ARBA" id="ARBA00033002"/>
    </source>
</evidence>
<dbReference type="Proteomes" id="UP001059041">
    <property type="component" value="Linkage Group LG4"/>
</dbReference>
<dbReference type="Gene3D" id="2.100.10.50">
    <property type="match status" value="1"/>
</dbReference>
<keyword evidence="10" id="KW-0472">Membrane</keyword>
<dbReference type="GO" id="GO:0032801">
    <property type="term" value="P:receptor catabolic process"/>
    <property type="evidence" value="ECO:0007669"/>
    <property type="project" value="TreeGrafter"/>
</dbReference>
<dbReference type="AlphaFoldDB" id="A0A9W7WZK6"/>
<sequence>MSALEASSRPITAVAWASNTSTCPSHFSLINQTEDGGSANFSRGFGLKSGYYLCYSRDLSGGMVVADVQVISDKETIPHGYCYIPEYLEHKASVGKKKRICVRIVPVGSVTTAVLELKLTVKNKTMLQQYTCLGDMNGFVVWCLKGALSPPVPQAKPRRVSLDMRSLTLEGSGPPQPLKPSNPPTGPAKVSRRRATLETSKTLEGVCDSDNHSNIYGITAMDGVPFSLHPKFECQLNPQVSVSTLSDIRIKSVQDIENEYNYMFAVEELAAKRIHPLLTKS</sequence>
<dbReference type="GO" id="GO:0017124">
    <property type="term" value="F:SH3 domain binding"/>
    <property type="evidence" value="ECO:0007669"/>
    <property type="project" value="UniProtKB-KW"/>
</dbReference>
<comment type="function">
    <text evidence="13">Component of the ESCRT-I complex, a regulator of vesicular trafficking process. Required for the sorting of endocytic ubiquitinated cargos into multivesicular bodies.</text>
</comment>
<evidence type="ECO:0000256" key="2">
    <source>
        <dbReference type="ARBA" id="ARBA00004633"/>
    </source>
</evidence>
<keyword evidence="18" id="KW-1185">Reference proteome</keyword>
<evidence type="ECO:0000256" key="9">
    <source>
        <dbReference type="ARBA" id="ARBA00023036"/>
    </source>
</evidence>
<evidence type="ECO:0000259" key="16">
    <source>
        <dbReference type="PROSITE" id="PS51498"/>
    </source>
</evidence>
<name>A0A9W7WZK6_TRIRA</name>
<dbReference type="EMBL" id="JAFHDT010000004">
    <property type="protein sequence ID" value="KAI7811099.1"/>
    <property type="molecule type" value="Genomic_DNA"/>
</dbReference>
<evidence type="ECO:0000256" key="8">
    <source>
        <dbReference type="ARBA" id="ARBA00022927"/>
    </source>
</evidence>
<evidence type="ECO:0000313" key="18">
    <source>
        <dbReference type="Proteomes" id="UP001059041"/>
    </source>
</evidence>